<evidence type="ECO:0000256" key="5">
    <source>
        <dbReference type="SAM" id="Phobius"/>
    </source>
</evidence>
<dbReference type="PANTHER" id="PTHR11048">
    <property type="entry name" value="PRENYLTRANSFERASES"/>
    <property type="match status" value="1"/>
</dbReference>
<feature type="transmembrane region" description="Helical" evidence="5">
    <location>
        <begin position="277"/>
        <end position="296"/>
    </location>
</feature>
<evidence type="ECO:0000256" key="1">
    <source>
        <dbReference type="ARBA" id="ARBA00004141"/>
    </source>
</evidence>
<dbReference type="EMBL" id="UOFC01000100">
    <property type="protein sequence ID" value="VAW46426.1"/>
    <property type="molecule type" value="Genomic_DNA"/>
</dbReference>
<dbReference type="Gene3D" id="1.10.357.140">
    <property type="entry name" value="UbiA prenyltransferase"/>
    <property type="match status" value="1"/>
</dbReference>
<dbReference type="GO" id="GO:0005886">
    <property type="term" value="C:plasma membrane"/>
    <property type="evidence" value="ECO:0007669"/>
    <property type="project" value="TreeGrafter"/>
</dbReference>
<evidence type="ECO:0000256" key="4">
    <source>
        <dbReference type="ARBA" id="ARBA00023136"/>
    </source>
</evidence>
<protein>
    <submittedName>
        <fullName evidence="6">UbiA prenyltransferase</fullName>
    </submittedName>
</protein>
<keyword evidence="2 5" id="KW-0812">Transmembrane</keyword>
<evidence type="ECO:0000313" key="6">
    <source>
        <dbReference type="EMBL" id="VAW46426.1"/>
    </source>
</evidence>
<dbReference type="CDD" id="cd13963">
    <property type="entry name" value="PT_UbiA_2"/>
    <property type="match status" value="1"/>
</dbReference>
<keyword evidence="6" id="KW-0808">Transferase</keyword>
<feature type="transmembrane region" description="Helical" evidence="5">
    <location>
        <begin position="123"/>
        <end position="140"/>
    </location>
</feature>
<dbReference type="GO" id="GO:0009247">
    <property type="term" value="P:glycolipid biosynthetic process"/>
    <property type="evidence" value="ECO:0007669"/>
    <property type="project" value="TreeGrafter"/>
</dbReference>
<evidence type="ECO:0000256" key="3">
    <source>
        <dbReference type="ARBA" id="ARBA00022989"/>
    </source>
</evidence>
<dbReference type="InterPro" id="IPR039653">
    <property type="entry name" value="Prenyltransferase"/>
</dbReference>
<dbReference type="GO" id="GO:0016765">
    <property type="term" value="F:transferase activity, transferring alkyl or aryl (other than methyl) groups"/>
    <property type="evidence" value="ECO:0007669"/>
    <property type="project" value="InterPro"/>
</dbReference>
<feature type="transmembrane region" description="Helical" evidence="5">
    <location>
        <begin position="213"/>
        <end position="234"/>
    </location>
</feature>
<accession>A0A3B0WQ94</accession>
<proteinExistence type="predicted"/>
<gene>
    <name evidence="6" type="ORF">MNBD_GAMMA03-599</name>
</gene>
<name>A0A3B0WQ94_9ZZZZ</name>
<comment type="subcellular location">
    <subcellularLocation>
        <location evidence="1">Membrane</location>
        <topology evidence="1">Multi-pass membrane protein</topology>
    </subcellularLocation>
</comment>
<reference evidence="6" key="1">
    <citation type="submission" date="2018-06" db="EMBL/GenBank/DDBJ databases">
        <authorList>
            <person name="Zhirakovskaya E."/>
        </authorList>
    </citation>
    <scope>NUCLEOTIDE SEQUENCE</scope>
</reference>
<organism evidence="6">
    <name type="scientific">hydrothermal vent metagenome</name>
    <dbReference type="NCBI Taxonomy" id="652676"/>
    <lineage>
        <taxon>unclassified sequences</taxon>
        <taxon>metagenomes</taxon>
        <taxon>ecological metagenomes</taxon>
    </lineage>
</organism>
<sequence length="298" mass="33369">MNSNTSPSSSIGNKSVLRGLFKLSRPRQWIKNGFIFAPLLFTGLFLDLVAISQTLWAFGLFCLAASATYIVNDLRDIEEDKKHPVKSLKRPLASGEVTPFQAKVLLVLLYGVLLVGFVFQPQIMLIIVAYLLLNVAYSFYLKHQPVLDIFTIAFGFVLRVYAGATAISVPVSSWMFVTTLCLALFLAAMKRRQELLQTTQEGRKVLAYYTEALVNRYAEMAATGALLFYSLFVMNARPEMVFTIPFVLFGLFRYWYISEMLGEGESPTDTLLADKQLLLTVVGWVAVCLWALWPAGAL</sequence>
<feature type="transmembrane region" description="Helical" evidence="5">
    <location>
        <begin position="173"/>
        <end position="189"/>
    </location>
</feature>
<dbReference type="InterPro" id="IPR044878">
    <property type="entry name" value="UbiA_sf"/>
</dbReference>
<dbReference type="Pfam" id="PF01040">
    <property type="entry name" value="UbiA"/>
    <property type="match status" value="1"/>
</dbReference>
<dbReference type="AlphaFoldDB" id="A0A3B0WQ94"/>
<feature type="transmembrane region" description="Helical" evidence="5">
    <location>
        <begin position="29"/>
        <end position="49"/>
    </location>
</feature>
<feature type="transmembrane region" description="Helical" evidence="5">
    <location>
        <begin position="240"/>
        <end position="256"/>
    </location>
</feature>
<keyword evidence="4 5" id="KW-0472">Membrane</keyword>
<dbReference type="PANTHER" id="PTHR11048:SF5">
    <property type="entry name" value="DECAPRENYL-PHOSPHATE PHOSPHORIBOSYLTRANSFERASE"/>
    <property type="match status" value="1"/>
</dbReference>
<dbReference type="InterPro" id="IPR000537">
    <property type="entry name" value="UbiA_prenyltransferase"/>
</dbReference>
<keyword evidence="3 5" id="KW-1133">Transmembrane helix</keyword>
<feature type="transmembrane region" description="Helical" evidence="5">
    <location>
        <begin position="93"/>
        <end position="117"/>
    </location>
</feature>
<evidence type="ECO:0000256" key="2">
    <source>
        <dbReference type="ARBA" id="ARBA00022692"/>
    </source>
</evidence>